<gene>
    <name evidence="2" type="ORF">MPSYJ_35610</name>
</gene>
<evidence type="ECO:0000313" key="3">
    <source>
        <dbReference type="Proteomes" id="UP000466514"/>
    </source>
</evidence>
<accession>A0A7I7ME79</accession>
<feature type="region of interest" description="Disordered" evidence="1">
    <location>
        <begin position="68"/>
        <end position="91"/>
    </location>
</feature>
<name>A0A7I7ME79_9MYCO</name>
<evidence type="ECO:0000256" key="1">
    <source>
        <dbReference type="SAM" id="MobiDB-lite"/>
    </source>
</evidence>
<dbReference type="EMBL" id="AP022574">
    <property type="protein sequence ID" value="BBX70100.1"/>
    <property type="molecule type" value="Genomic_DNA"/>
</dbReference>
<dbReference type="KEGG" id="mpsc:MPSYJ_35610"/>
<organism evidence="2 3">
    <name type="scientific">Mycolicibacterium psychrotolerans</name>
    <dbReference type="NCBI Taxonomy" id="216929"/>
    <lineage>
        <taxon>Bacteria</taxon>
        <taxon>Bacillati</taxon>
        <taxon>Actinomycetota</taxon>
        <taxon>Actinomycetes</taxon>
        <taxon>Mycobacteriales</taxon>
        <taxon>Mycobacteriaceae</taxon>
        <taxon>Mycolicibacterium</taxon>
    </lineage>
</organism>
<protein>
    <submittedName>
        <fullName evidence="2">Uncharacterized protein</fullName>
    </submittedName>
</protein>
<sequence length="91" mass="10670">MPQVDRPAEVVSGLREHLIAQARAQVTRLDAAACDWYDFGGERQRQRDRIDALLDGRDVTVYRHELPREHQPRRDGTMRYTLHGHRLIPTR</sequence>
<dbReference type="AlphaFoldDB" id="A0A7I7ME79"/>
<proteinExistence type="predicted"/>
<feature type="compositionally biased region" description="Basic and acidic residues" evidence="1">
    <location>
        <begin position="68"/>
        <end position="77"/>
    </location>
</feature>
<dbReference type="RefSeq" id="WP_163723448.1">
    <property type="nucleotide sequence ID" value="NZ_AP022574.1"/>
</dbReference>
<keyword evidence="3" id="KW-1185">Reference proteome</keyword>
<evidence type="ECO:0000313" key="2">
    <source>
        <dbReference type="EMBL" id="BBX70100.1"/>
    </source>
</evidence>
<reference evidence="2 3" key="1">
    <citation type="journal article" date="2019" name="Emerg. Microbes Infect.">
        <title>Comprehensive subspecies identification of 175 nontuberculous mycobacteria species based on 7547 genomic profiles.</title>
        <authorList>
            <person name="Matsumoto Y."/>
            <person name="Kinjo T."/>
            <person name="Motooka D."/>
            <person name="Nabeya D."/>
            <person name="Jung N."/>
            <person name="Uechi K."/>
            <person name="Horii T."/>
            <person name="Iida T."/>
            <person name="Fujita J."/>
            <person name="Nakamura S."/>
        </authorList>
    </citation>
    <scope>NUCLEOTIDE SEQUENCE [LARGE SCALE GENOMIC DNA]</scope>
    <source>
        <strain evidence="2 3">JCM 13323</strain>
    </source>
</reference>
<feature type="compositionally biased region" description="Basic residues" evidence="1">
    <location>
        <begin position="82"/>
        <end position="91"/>
    </location>
</feature>
<dbReference type="Proteomes" id="UP000466514">
    <property type="component" value="Chromosome"/>
</dbReference>